<evidence type="ECO:0000256" key="6">
    <source>
        <dbReference type="PROSITE-ProRule" id="PRU00339"/>
    </source>
</evidence>
<dbReference type="Pfam" id="PF13424">
    <property type="entry name" value="TPR_12"/>
    <property type="match status" value="1"/>
</dbReference>
<dbReference type="Gene3D" id="1.25.40.10">
    <property type="entry name" value="Tetratricopeptide repeat domain"/>
    <property type="match status" value="1"/>
</dbReference>
<dbReference type="AlphaFoldDB" id="A0A914H2J6"/>
<feature type="compositionally biased region" description="Low complexity" evidence="8">
    <location>
        <begin position="544"/>
        <end position="553"/>
    </location>
</feature>
<keyword evidence="3" id="KW-0677">Repeat</keyword>
<feature type="repeat" description="TPR" evidence="6">
    <location>
        <begin position="340"/>
        <end position="373"/>
    </location>
</feature>
<evidence type="ECO:0000256" key="5">
    <source>
        <dbReference type="ARBA" id="ARBA00023242"/>
    </source>
</evidence>
<dbReference type="Proteomes" id="UP000887572">
    <property type="component" value="Unplaced"/>
</dbReference>
<evidence type="ECO:0000313" key="10">
    <source>
        <dbReference type="WBParaSite" id="Gr19_v10_g13283.t1"/>
    </source>
</evidence>
<dbReference type="SUPFAM" id="SSF48452">
    <property type="entry name" value="TPR-like"/>
    <property type="match status" value="1"/>
</dbReference>
<organism evidence="9 10">
    <name type="scientific">Globodera rostochiensis</name>
    <name type="common">Golden nematode worm</name>
    <name type="synonym">Heterodera rostochiensis</name>
    <dbReference type="NCBI Taxonomy" id="31243"/>
    <lineage>
        <taxon>Eukaryota</taxon>
        <taxon>Metazoa</taxon>
        <taxon>Ecdysozoa</taxon>
        <taxon>Nematoda</taxon>
        <taxon>Chromadorea</taxon>
        <taxon>Rhabditida</taxon>
        <taxon>Tylenchina</taxon>
        <taxon>Tylenchomorpha</taxon>
        <taxon>Tylenchoidea</taxon>
        <taxon>Heteroderidae</taxon>
        <taxon>Heteroderinae</taxon>
        <taxon>Globodera</taxon>
    </lineage>
</organism>
<dbReference type="InterPro" id="IPR019734">
    <property type="entry name" value="TPR_rpt"/>
</dbReference>
<accession>A0A914H2J6</accession>
<comment type="similarity">
    <text evidence="2">Belongs to the NASP family.</text>
</comment>
<evidence type="ECO:0000256" key="7">
    <source>
        <dbReference type="SAM" id="Coils"/>
    </source>
</evidence>
<feature type="region of interest" description="Disordered" evidence="8">
    <location>
        <begin position="236"/>
        <end position="259"/>
    </location>
</feature>
<dbReference type="GO" id="GO:0005654">
    <property type="term" value="C:nucleoplasm"/>
    <property type="evidence" value="ECO:0007669"/>
    <property type="project" value="TreeGrafter"/>
</dbReference>
<keyword evidence="7" id="KW-0175">Coiled coil</keyword>
<keyword evidence="4 6" id="KW-0802">TPR repeat</keyword>
<dbReference type="GO" id="GO:0042393">
    <property type="term" value="F:histone binding"/>
    <property type="evidence" value="ECO:0007669"/>
    <property type="project" value="TreeGrafter"/>
</dbReference>
<dbReference type="PANTHER" id="PTHR15081:SF1">
    <property type="entry name" value="NUCLEAR AUTOANTIGENIC SPERM PROTEIN"/>
    <property type="match status" value="1"/>
</dbReference>
<feature type="coiled-coil region" evidence="7">
    <location>
        <begin position="424"/>
        <end position="451"/>
    </location>
</feature>
<dbReference type="WBParaSite" id="Gr19_v10_g13283.t1">
    <property type="protein sequence ID" value="Gr19_v10_g13283.t1"/>
    <property type="gene ID" value="Gr19_v10_g13283"/>
</dbReference>
<evidence type="ECO:0000256" key="4">
    <source>
        <dbReference type="ARBA" id="ARBA00022803"/>
    </source>
</evidence>
<protein>
    <submittedName>
        <fullName evidence="10">Tetratricopeptide SHNi-TPR domain-containing protein</fullName>
    </submittedName>
</protein>
<proteinExistence type="inferred from homology"/>
<evidence type="ECO:0000256" key="1">
    <source>
        <dbReference type="ARBA" id="ARBA00004123"/>
    </source>
</evidence>
<comment type="subcellular location">
    <subcellularLocation>
        <location evidence="1">Nucleus</location>
    </subcellularLocation>
</comment>
<dbReference type="GO" id="GO:0034080">
    <property type="term" value="P:CENP-A containing chromatin assembly"/>
    <property type="evidence" value="ECO:0007669"/>
    <property type="project" value="TreeGrafter"/>
</dbReference>
<reference evidence="10" key="1">
    <citation type="submission" date="2022-11" db="UniProtKB">
        <authorList>
            <consortium name="WormBaseParasite"/>
        </authorList>
    </citation>
    <scope>IDENTIFICATION</scope>
</reference>
<keyword evidence="9" id="KW-1185">Reference proteome</keyword>
<dbReference type="PANTHER" id="PTHR15081">
    <property type="entry name" value="NUCLEAR AUTOANTIGENIC SPERM PROTEIN NASP -RELATED"/>
    <property type="match status" value="1"/>
</dbReference>
<dbReference type="GO" id="GO:0006335">
    <property type="term" value="P:DNA replication-dependent chromatin assembly"/>
    <property type="evidence" value="ECO:0007669"/>
    <property type="project" value="TreeGrafter"/>
</dbReference>
<keyword evidence="5" id="KW-0539">Nucleus</keyword>
<evidence type="ECO:0000256" key="8">
    <source>
        <dbReference type="SAM" id="MobiDB-lite"/>
    </source>
</evidence>
<sequence length="564" mass="62767">MYRICPYFPDFPVEPANVIYHLPCYHGTSKTTGAPINASEEFELLDGQQTNGGKTEAQMHQKDRTFNSNVPHAIDNELALRLHKLSSRLDKFISTLGETSTQKQKKATKTNTGNLFLTSPRKSFNQTTMNENAQQIAGEEMHGMEQGSSRATESRETYEENVAKLGKLLAEGHKLMLAQSFEEASTVLCDAVELSSKFFGDFAAQSFLPHFNYGKALVEIVRLEALPIKVPLGKIDESDDENEEENAEDKGGLNQNGEDVDSAAKDKVFLTEKKMAASDGDQAAKKNVEQLLSSEVILEVVEEEEDEDDVQIAWENLEVARKICDKQTGDDMDLWKERKADVLVALGDCMTVAENFPSALEEFTEALNIRKQLFGDADRRIAEVHFWIGRTHKLMNDFKTAADHFESAKKVLELLIAVKEREVKEKGEEACVNLCRELEELKDAAKGVDENVQDAVSSIEEQIEREKAMKAILQPFLMKALGANGNTAEANDITGMVKRKAVKRPLGQSEAAEADHFIEDKDLQQDVKMSKTETDNENGEENVVEGMGEMSEGQRCSTMDGAGH</sequence>
<feature type="compositionally biased region" description="Acidic residues" evidence="8">
    <location>
        <begin position="237"/>
        <end position="247"/>
    </location>
</feature>
<dbReference type="PROSITE" id="PS50005">
    <property type="entry name" value="TPR"/>
    <property type="match status" value="1"/>
</dbReference>
<evidence type="ECO:0000256" key="2">
    <source>
        <dbReference type="ARBA" id="ARBA00008402"/>
    </source>
</evidence>
<dbReference type="InterPro" id="IPR011990">
    <property type="entry name" value="TPR-like_helical_dom_sf"/>
</dbReference>
<feature type="region of interest" description="Disordered" evidence="8">
    <location>
        <begin position="528"/>
        <end position="564"/>
    </location>
</feature>
<dbReference type="InterPro" id="IPR051730">
    <property type="entry name" value="NASP-like"/>
</dbReference>
<evidence type="ECO:0000313" key="9">
    <source>
        <dbReference type="Proteomes" id="UP000887572"/>
    </source>
</evidence>
<name>A0A914H2J6_GLORO</name>
<evidence type="ECO:0000256" key="3">
    <source>
        <dbReference type="ARBA" id="ARBA00022737"/>
    </source>
</evidence>